<dbReference type="STRING" id="1123401.GCA_000621325_00944"/>
<proteinExistence type="predicted"/>
<comment type="caution">
    <text evidence="2">The sequence shown here is derived from an EMBL/GenBank/DDBJ whole genome shotgun (WGS) entry which is preliminary data.</text>
</comment>
<gene>
    <name evidence="2" type="ORF">BWK73_48975</name>
</gene>
<evidence type="ECO:0000313" key="2">
    <source>
        <dbReference type="EMBL" id="OQX00282.1"/>
    </source>
</evidence>
<dbReference type="SUPFAM" id="SSF52980">
    <property type="entry name" value="Restriction endonuclease-like"/>
    <property type="match status" value="1"/>
</dbReference>
<dbReference type="InterPro" id="IPR011335">
    <property type="entry name" value="Restrct_endonuc-II-like"/>
</dbReference>
<sequence length="189" mass="21805">MHAIKYEYLNFDEYLTGERDVDVRSEYVDGQIYAMSGASAAHNIIAGELFAAIHNRTEPPCQPFMSDMKVVIRHNGKNFAYYPDVMVACDKNNADNYTRNSPILIIEVLSPSTQRTDLGEKFANYTQIPTLREYVIVSQDTPHLQIFRRRNNWKPEYFYAGDTFTLESVGLEMAVETVYRRVRKEVGLD</sequence>
<protein>
    <recommendedName>
        <fullName evidence="1">Putative restriction endonuclease domain-containing protein</fullName>
    </recommendedName>
</protein>
<dbReference type="PANTHER" id="PTHR36558">
    <property type="entry name" value="GLR1098 PROTEIN"/>
    <property type="match status" value="1"/>
</dbReference>
<dbReference type="PANTHER" id="PTHR36558:SF1">
    <property type="entry name" value="RESTRICTION ENDONUCLEASE DOMAIN-CONTAINING PROTEIN-RELATED"/>
    <property type="match status" value="1"/>
</dbReference>
<dbReference type="Gene3D" id="3.90.1570.10">
    <property type="entry name" value="tt1808, chain A"/>
    <property type="match status" value="1"/>
</dbReference>
<dbReference type="Proteomes" id="UP000192491">
    <property type="component" value="Unassembled WGS sequence"/>
</dbReference>
<accession>A0A1Y1Q932</accession>
<organism evidence="2 3">
    <name type="scientific">Thiothrix lacustris</name>
    <dbReference type="NCBI Taxonomy" id="525917"/>
    <lineage>
        <taxon>Bacteria</taxon>
        <taxon>Pseudomonadati</taxon>
        <taxon>Pseudomonadota</taxon>
        <taxon>Gammaproteobacteria</taxon>
        <taxon>Thiotrichales</taxon>
        <taxon>Thiotrichaceae</taxon>
        <taxon>Thiothrix</taxon>
    </lineage>
</organism>
<dbReference type="CDD" id="cd06260">
    <property type="entry name" value="DUF820-like"/>
    <property type="match status" value="1"/>
</dbReference>
<dbReference type="EMBL" id="MTEJ01000663">
    <property type="protein sequence ID" value="OQX00282.1"/>
    <property type="molecule type" value="Genomic_DNA"/>
</dbReference>
<dbReference type="Pfam" id="PF05685">
    <property type="entry name" value="Uma2"/>
    <property type="match status" value="1"/>
</dbReference>
<reference evidence="2 3" key="1">
    <citation type="submission" date="2017-01" db="EMBL/GenBank/DDBJ databases">
        <title>Novel large sulfur bacteria in the metagenomes of groundwater-fed chemosynthetic microbial mats in the Lake Huron basin.</title>
        <authorList>
            <person name="Sharrar A.M."/>
            <person name="Flood B.E."/>
            <person name="Bailey J.V."/>
            <person name="Jones D.S."/>
            <person name="Biddanda B."/>
            <person name="Ruberg S.A."/>
            <person name="Marcus D.N."/>
            <person name="Dick G.J."/>
        </authorList>
    </citation>
    <scope>NUCLEOTIDE SEQUENCE [LARGE SCALE GENOMIC DNA]</scope>
    <source>
        <strain evidence="2">A8</strain>
    </source>
</reference>
<evidence type="ECO:0000259" key="1">
    <source>
        <dbReference type="Pfam" id="PF05685"/>
    </source>
</evidence>
<evidence type="ECO:0000313" key="3">
    <source>
        <dbReference type="Proteomes" id="UP000192491"/>
    </source>
</evidence>
<name>A0A1Y1Q932_9GAMM</name>
<dbReference type="InterPro" id="IPR008538">
    <property type="entry name" value="Uma2"/>
</dbReference>
<feature type="domain" description="Putative restriction endonuclease" evidence="1">
    <location>
        <begin position="12"/>
        <end position="175"/>
    </location>
</feature>
<dbReference type="AlphaFoldDB" id="A0A1Y1Q932"/>
<dbReference type="InterPro" id="IPR012296">
    <property type="entry name" value="Nuclease_put_TT1808"/>
</dbReference>